<name>A0A656QDA4_9BURK</name>
<dbReference type="EMBL" id="JFHD01000049">
    <property type="protein sequence ID" value="KDR25344.1"/>
    <property type="molecule type" value="Genomic_DNA"/>
</dbReference>
<evidence type="ECO:0000313" key="3">
    <source>
        <dbReference type="Proteomes" id="UP000027451"/>
    </source>
</evidence>
<dbReference type="Proteomes" id="UP000027451">
    <property type="component" value="Unassembled WGS sequence"/>
</dbReference>
<keyword evidence="3" id="KW-1185">Reference proteome</keyword>
<gene>
    <name evidence="2" type="ORF">BG60_28850</name>
</gene>
<dbReference type="AlphaFoldDB" id="A0A656QDA4"/>
<evidence type="ECO:0000256" key="1">
    <source>
        <dbReference type="SAM" id="MobiDB-lite"/>
    </source>
</evidence>
<feature type="region of interest" description="Disordered" evidence="1">
    <location>
        <begin position="101"/>
        <end position="120"/>
    </location>
</feature>
<sequence length="209" mass="23799">MGEIVADAVVTTHDRQLIIEVAVEHPVDDEKLRKLAYMQTPAIELEAWRLDRTVDWTKIRSFISESVEGRKWLFNSRAGQLMKEAQAEAQALADAHAQAARRNVTSRDMPRSQTMAGSFGRRGDDTVLTGDWQTDATTKLKRLWHRHRVDRLLTVTPSFAAADMILRWEEKDAHEGDVQSHFESLLAVLATIAHITYRDENGVIVELRQ</sequence>
<dbReference type="RefSeq" id="WP_034474139.1">
    <property type="nucleotide sequence ID" value="NZ_JFHD01000049.1"/>
</dbReference>
<organism evidence="2 3">
    <name type="scientific">Caballeronia zhejiangensis</name>
    <dbReference type="NCBI Taxonomy" id="871203"/>
    <lineage>
        <taxon>Bacteria</taxon>
        <taxon>Pseudomonadati</taxon>
        <taxon>Pseudomonadota</taxon>
        <taxon>Betaproteobacteria</taxon>
        <taxon>Burkholderiales</taxon>
        <taxon>Burkholderiaceae</taxon>
        <taxon>Caballeronia</taxon>
    </lineage>
</organism>
<reference evidence="2 3" key="1">
    <citation type="submission" date="2014-03" db="EMBL/GenBank/DDBJ databases">
        <title>Draft Genome Sequences of Four Burkholderia Strains.</title>
        <authorList>
            <person name="Liu X.Y."/>
            <person name="Li C.X."/>
            <person name="Xu J.H."/>
        </authorList>
    </citation>
    <scope>NUCLEOTIDE SEQUENCE [LARGE SCALE GENOMIC DNA]</scope>
    <source>
        <strain evidence="2 3">OP-1</strain>
    </source>
</reference>
<protein>
    <submittedName>
        <fullName evidence="2">Uncharacterized protein</fullName>
    </submittedName>
</protein>
<proteinExistence type="predicted"/>
<comment type="caution">
    <text evidence="2">The sequence shown here is derived from an EMBL/GenBank/DDBJ whole genome shotgun (WGS) entry which is preliminary data.</text>
</comment>
<evidence type="ECO:0000313" key="2">
    <source>
        <dbReference type="EMBL" id="KDR25344.1"/>
    </source>
</evidence>
<accession>A0A656QDA4</accession>